<accession>A0A7J0C8G4</accession>
<organism evidence="1 2">
    <name type="scientific">Streptomyces fulvorobeus</name>
    <dbReference type="NCBI Taxonomy" id="284028"/>
    <lineage>
        <taxon>Bacteria</taxon>
        <taxon>Bacillati</taxon>
        <taxon>Actinomycetota</taxon>
        <taxon>Actinomycetes</taxon>
        <taxon>Kitasatosporales</taxon>
        <taxon>Streptomycetaceae</taxon>
        <taxon>Streptomyces</taxon>
    </lineage>
</organism>
<evidence type="ECO:0008006" key="3">
    <source>
        <dbReference type="Google" id="ProtNLM"/>
    </source>
</evidence>
<dbReference type="NCBIfam" id="NF033179">
    <property type="entry name" value="TnsA_like_Actin"/>
    <property type="match status" value="1"/>
</dbReference>
<dbReference type="Proteomes" id="UP000498980">
    <property type="component" value="Unassembled WGS sequence"/>
</dbReference>
<dbReference type="EMBL" id="BLWC01000001">
    <property type="protein sequence ID" value="GFM98507.1"/>
    <property type="molecule type" value="Genomic_DNA"/>
</dbReference>
<name>A0A7J0C8G4_9ACTN</name>
<evidence type="ECO:0000313" key="2">
    <source>
        <dbReference type="Proteomes" id="UP000498980"/>
    </source>
</evidence>
<keyword evidence="2" id="KW-1185">Reference proteome</keyword>
<comment type="caution">
    <text evidence="1">The sequence shown here is derived from an EMBL/GenBank/DDBJ whole genome shotgun (WGS) entry which is preliminary data.</text>
</comment>
<protein>
    <recommendedName>
        <fullName evidence="3">TnsA-like heteromeric transposase endonuclease subunit</fullName>
    </recommendedName>
</protein>
<dbReference type="AlphaFoldDB" id="A0A7J0C8G4"/>
<evidence type="ECO:0000313" key="1">
    <source>
        <dbReference type="EMBL" id="GFM98507.1"/>
    </source>
</evidence>
<dbReference type="InterPro" id="IPR048000">
    <property type="entry name" value="TnsA-like"/>
</dbReference>
<sequence>MAEVRGSGGAHTRVADDVVYEPVWSHLCRWDDLLVPVSLGTGRQALDLDEGWTRRWTATWRYAGGEVTCAVADLAAAPVSGLGPMRGFTWRREQRHRPGLEYMVSTGRLHGFESLEEAGLLLVLDFAGDVVEVLSQPLRLKFRTADGWRRHTPDFLVVSRLGTWLIDVRPIDLIGDGDRESFAAAAEAALACGWHYTVAARWKPYALMAVDAMSARRRPLTDPLGVRPGLVAGASAAMTFGEIAAGSAFAPVARAHLLHLLWHRRVGIDLSQPLGDRSTVVLGSEAW</sequence>
<reference evidence="1 2" key="1">
    <citation type="submission" date="2020-05" db="EMBL/GenBank/DDBJ databases">
        <title>Whole genome shotgun sequence of Streptomyces fulvorobeus NBRC 15897.</title>
        <authorList>
            <person name="Komaki H."/>
            <person name="Tamura T."/>
        </authorList>
    </citation>
    <scope>NUCLEOTIDE SEQUENCE [LARGE SCALE GENOMIC DNA]</scope>
    <source>
        <strain evidence="1 2">NBRC 15897</strain>
    </source>
</reference>
<proteinExistence type="predicted"/>
<gene>
    <name evidence="1" type="ORF">Sfulv_33180</name>
</gene>